<dbReference type="SUPFAM" id="SSF63829">
    <property type="entry name" value="Calcium-dependent phosphotriesterase"/>
    <property type="match status" value="1"/>
</dbReference>
<dbReference type="PANTHER" id="PTHR47197">
    <property type="entry name" value="PROTEIN NIRF"/>
    <property type="match status" value="1"/>
</dbReference>
<dbReference type="EMBL" id="CZQA01000001">
    <property type="protein sequence ID" value="CUS34247.1"/>
    <property type="molecule type" value="Genomic_DNA"/>
</dbReference>
<dbReference type="InterPro" id="IPR051200">
    <property type="entry name" value="Host-pathogen_enzymatic-act"/>
</dbReference>
<dbReference type="Gene3D" id="2.130.10.10">
    <property type="entry name" value="YVTN repeat-like/Quinoprotein amine dehydrogenase"/>
    <property type="match status" value="2"/>
</dbReference>
<dbReference type="SUPFAM" id="SSF50974">
    <property type="entry name" value="Nitrous oxide reductase, N-terminal domain"/>
    <property type="match status" value="1"/>
</dbReference>
<dbReference type="InterPro" id="IPR015943">
    <property type="entry name" value="WD40/YVTN_repeat-like_dom_sf"/>
</dbReference>
<keyword evidence="3" id="KW-1185">Reference proteome</keyword>
<evidence type="ECO:0000313" key="3">
    <source>
        <dbReference type="Proteomes" id="UP000199032"/>
    </source>
</evidence>
<evidence type="ECO:0000256" key="1">
    <source>
        <dbReference type="SAM" id="SignalP"/>
    </source>
</evidence>
<evidence type="ECO:0000313" key="2">
    <source>
        <dbReference type="EMBL" id="CUS34247.1"/>
    </source>
</evidence>
<accession>A0A0S4L977</accession>
<feature type="signal peptide" evidence="1">
    <location>
        <begin position="1"/>
        <end position="35"/>
    </location>
</feature>
<dbReference type="InterPro" id="IPR011045">
    <property type="entry name" value="N2O_reductase_N"/>
</dbReference>
<dbReference type="STRING" id="1742972.COMA1_11597"/>
<protein>
    <submittedName>
        <fullName evidence="2">Uncharacterized protein</fullName>
    </submittedName>
</protein>
<sequence>MAHTISLNGRQDRLRWWRRYTIFPVAILLSACSGAGDSDQAPNTPLTTPMAFVANQDDTTLTTVRLDGKATPVISTLSLGPPQADAIGGVAFSLGEWIFVTNSTTNTVATIDPISATAPILEEFLVENPLDTRVKIGQRPTRIYRDPVDKEVLWTMNDGDPTSGLDTVANCTKGGSVSVLHNSHLGVGGGDKPRVTSIVCLSGKGEHRIAFVGPPVVPEEVAFVSSSATGLVSVLLPVATADESIAWSEFSLKIDLCDSTKELSLGHPVCDTDATTPNHSLPSGLFWSRATGKIYAHLAGYQSVAEIDPGSLSITRRVDVAADLQQAEIMPDGRHLFMMGVDLTSDPSKIIGKLELLDLTQGTLTLTGARVDHVWPAQFRLTPDGTRLYLTLVNRTSGLTPQQAAAMKKDKLMVFDMTIFPTPFRAVAEVDLPPVGVLGAHGLDVWATGSSGAGSAKGIVVTNAPHGANGSVSLIDASTNTITGTIPVGRNPKQVSVYYAGLVASDNQATPTW</sequence>
<feature type="chain" id="PRO_5006623833" evidence="1">
    <location>
        <begin position="36"/>
        <end position="513"/>
    </location>
</feature>
<organism evidence="2 3">
    <name type="scientific">Candidatus Nitrospira nitrosa</name>
    <dbReference type="NCBI Taxonomy" id="1742972"/>
    <lineage>
        <taxon>Bacteria</taxon>
        <taxon>Pseudomonadati</taxon>
        <taxon>Nitrospirota</taxon>
        <taxon>Nitrospiria</taxon>
        <taxon>Nitrospirales</taxon>
        <taxon>Nitrospiraceae</taxon>
        <taxon>Nitrospira</taxon>
    </lineage>
</organism>
<name>A0A0S4L977_9BACT</name>
<gene>
    <name evidence="2" type="ORF">COMA1_11597</name>
</gene>
<dbReference type="AlphaFoldDB" id="A0A0S4L977"/>
<dbReference type="Proteomes" id="UP000199032">
    <property type="component" value="Unassembled WGS sequence"/>
</dbReference>
<proteinExistence type="predicted"/>
<keyword evidence="1" id="KW-0732">Signal</keyword>
<reference evidence="2 3" key="1">
    <citation type="submission" date="2015-10" db="EMBL/GenBank/DDBJ databases">
        <authorList>
            <person name="Gilbert D.G."/>
        </authorList>
    </citation>
    <scope>NUCLEOTIDE SEQUENCE [LARGE SCALE GENOMIC DNA]</scope>
    <source>
        <strain evidence="2">COMA1</strain>
    </source>
</reference>
<dbReference type="PANTHER" id="PTHR47197:SF3">
    <property type="entry name" value="DIHYDRO-HEME D1 DEHYDROGENASE"/>
    <property type="match status" value="1"/>
</dbReference>